<dbReference type="SUPFAM" id="SSF50952">
    <property type="entry name" value="Soluble quinoprotein glucose dehydrogenase"/>
    <property type="match status" value="1"/>
</dbReference>
<name>A0A6G4XBP4_9ACTN</name>
<reference evidence="4 5" key="1">
    <citation type="submission" date="2020-02" db="EMBL/GenBank/DDBJ databases">
        <title>Whole-genome analyses of novel actinobacteria.</title>
        <authorList>
            <person name="Sahin N."/>
            <person name="Tokatli A."/>
        </authorList>
    </citation>
    <scope>NUCLEOTIDE SEQUENCE [LARGE SCALE GENOMIC DNA]</scope>
    <source>
        <strain evidence="4 5">YC504</strain>
    </source>
</reference>
<dbReference type="SUPFAM" id="SSF49785">
    <property type="entry name" value="Galactose-binding domain-like"/>
    <property type="match status" value="1"/>
</dbReference>
<keyword evidence="1" id="KW-0732">Signal</keyword>
<organism evidence="4 5">
    <name type="scientific">Streptomyces mesophilus</name>
    <dbReference type="NCBI Taxonomy" id="1775132"/>
    <lineage>
        <taxon>Bacteria</taxon>
        <taxon>Bacillati</taxon>
        <taxon>Actinomycetota</taxon>
        <taxon>Actinomycetes</taxon>
        <taxon>Kitasatosporales</taxon>
        <taxon>Streptomycetaceae</taxon>
        <taxon>Streptomyces</taxon>
    </lineage>
</organism>
<dbReference type="EMBL" id="JAAKZW010000005">
    <property type="protein sequence ID" value="NGO74663.1"/>
    <property type="molecule type" value="Genomic_DNA"/>
</dbReference>
<dbReference type="Pfam" id="PF13205">
    <property type="entry name" value="Big_5"/>
    <property type="match status" value="1"/>
</dbReference>
<feature type="region of interest" description="Disordered" evidence="2">
    <location>
        <begin position="82"/>
        <end position="102"/>
    </location>
</feature>
<feature type="domain" description="SbsA Ig-like" evidence="3">
    <location>
        <begin position="307"/>
        <end position="413"/>
    </location>
</feature>
<dbReference type="AlphaFoldDB" id="A0A6G4XBP4"/>
<dbReference type="InterPro" id="IPR011042">
    <property type="entry name" value="6-blade_b-propeller_TolB-like"/>
</dbReference>
<dbReference type="InterPro" id="IPR008979">
    <property type="entry name" value="Galactose-bd-like_sf"/>
</dbReference>
<evidence type="ECO:0000313" key="4">
    <source>
        <dbReference type="EMBL" id="NGO74663.1"/>
    </source>
</evidence>
<feature type="compositionally biased region" description="Basic residues" evidence="2">
    <location>
        <begin position="92"/>
        <end position="102"/>
    </location>
</feature>
<evidence type="ECO:0000256" key="1">
    <source>
        <dbReference type="ARBA" id="ARBA00022729"/>
    </source>
</evidence>
<dbReference type="PANTHER" id="PTHR19328:SF75">
    <property type="entry name" value="ALDOSE SUGAR DEHYDROGENASE YLII"/>
    <property type="match status" value="1"/>
</dbReference>
<dbReference type="Proteomes" id="UP000481109">
    <property type="component" value="Unassembled WGS sequence"/>
</dbReference>
<dbReference type="PANTHER" id="PTHR19328">
    <property type="entry name" value="HEDGEHOG-INTERACTING PROTEIN"/>
    <property type="match status" value="1"/>
</dbReference>
<protein>
    <recommendedName>
        <fullName evidence="3">SbsA Ig-like domain-containing protein</fullName>
    </recommendedName>
</protein>
<comment type="caution">
    <text evidence="4">The sequence shown here is derived from an EMBL/GenBank/DDBJ whole genome shotgun (WGS) entry which is preliminary data.</text>
</comment>
<dbReference type="Gene3D" id="2.120.10.30">
    <property type="entry name" value="TolB, C-terminal domain"/>
    <property type="match status" value="1"/>
</dbReference>
<accession>A0A6G4XBP4</accession>
<dbReference type="Gene3D" id="2.60.120.430">
    <property type="entry name" value="Galactose-binding lectin"/>
    <property type="match status" value="1"/>
</dbReference>
<dbReference type="InterPro" id="IPR032812">
    <property type="entry name" value="SbsA_Ig"/>
</dbReference>
<gene>
    <name evidence="4" type="ORF">G6045_03025</name>
</gene>
<proteinExistence type="predicted"/>
<evidence type="ECO:0000313" key="5">
    <source>
        <dbReference type="Proteomes" id="UP000481109"/>
    </source>
</evidence>
<dbReference type="InterPro" id="IPR011041">
    <property type="entry name" value="Quinoprot_gluc/sorb_DH_b-prop"/>
</dbReference>
<evidence type="ECO:0000256" key="2">
    <source>
        <dbReference type="SAM" id="MobiDB-lite"/>
    </source>
</evidence>
<sequence>MRPGFASYLVTLHAVRLPPARTLRRGDLASRPRGFRPNFLVFPRSYVRNIKHPSLLCSSCQLPSTKGDLPVKSIHAHALCSARAPRRAEPRRSHRVGPHGPARRLRIRATGIALGALVALLVAPSSAQAEPTFSVKMDFGAATTTPVTGNVLDYGQAFGARTGAGQGTGLEYGWVGMTGTTPLSLVGNGRDRGTAETDRLRATLMHMQLPASSTGVKTPGRWEIAVPNGTYRVSVTTGDATSVDSTHALQIENQNAVDTFVPTTSTRYRTATVSANVADGRLTVSPATGTNTKITHLTVDPVADASQHPEVRAMTPANTATDVSPTGSIVADLRLIGSGVDAASLASSTVTLKESVSGAAVATRVITSGGGDVINVSPTAGLKANTRYVVEVTSGAKDLTGRTFTPWRSVFTTGAAGGGGDIAFAKVASGASGRSFTSVVKGPDGKLYASTLDGYIVRWTIAADGTLTGAQTISTVRTDATARALPGAPNRTIIGLAFDPASTAAAPILWVSSNTMYAGGTPSEPDFSSSVAKLTGPALGTYTEVVSKLPRSVKDHETNSLAFGPDGALYISQGANNAMGAPDGAWGNRPERLLSAAVLRLDPAKLPQTLPLNVQTEGGGTYDPFTATAPLTLYATGVRNAYDLVWHSNGHLYTPTNGSAAGGNAPASPVSLPAACNRRIDSATSGPYTGPAVPALTNNPNAETDYIFDVKKNRYYGHPNPSRCEWVLAAGNPTSGSDPFQAAAYPVGTQPDRNLDLAGIYDAGLHASANGVVEYRSGAFGGALRGKLLVVRYSSGQDIAVFGVDAQGRPAPPLTGTAGMTGFQQPLDVTEDTATGNLYVTELGANRITLLRPAS</sequence>
<keyword evidence="5" id="KW-1185">Reference proteome</keyword>
<evidence type="ECO:0000259" key="3">
    <source>
        <dbReference type="Pfam" id="PF13205"/>
    </source>
</evidence>